<evidence type="ECO:0008006" key="3">
    <source>
        <dbReference type="Google" id="ProtNLM"/>
    </source>
</evidence>
<dbReference type="EMBL" id="JBANMG010000006">
    <property type="protein sequence ID" value="KAK6952449.1"/>
    <property type="molecule type" value="Genomic_DNA"/>
</dbReference>
<comment type="caution">
    <text evidence="1">The sequence shown here is derived from an EMBL/GenBank/DDBJ whole genome shotgun (WGS) entry which is preliminary data.</text>
</comment>
<name>A0AAX6MIJ9_9PEZI</name>
<proteinExistence type="predicted"/>
<evidence type="ECO:0000313" key="2">
    <source>
        <dbReference type="Proteomes" id="UP001369815"/>
    </source>
</evidence>
<gene>
    <name evidence="1" type="ORF">Daesc_006986</name>
</gene>
<reference evidence="1 2" key="1">
    <citation type="journal article" date="2024" name="Front Chem Biol">
        <title>Unveiling the potential of Daldinia eschscholtzii MFLUCC 19-0629 through bioactivity and bioinformatics studies for enhanced sustainable agriculture production.</title>
        <authorList>
            <person name="Brooks S."/>
            <person name="Weaver J.A."/>
            <person name="Klomchit A."/>
            <person name="Alharthi S.A."/>
            <person name="Onlamun T."/>
            <person name="Nurani R."/>
            <person name="Vong T.K."/>
            <person name="Alberti F."/>
            <person name="Greco C."/>
        </authorList>
    </citation>
    <scope>NUCLEOTIDE SEQUENCE [LARGE SCALE GENOMIC DNA]</scope>
    <source>
        <strain evidence="1">MFLUCC 19-0629</strain>
    </source>
</reference>
<keyword evidence="2" id="KW-1185">Reference proteome</keyword>
<protein>
    <recommendedName>
        <fullName evidence="3">F-box domain-containing protein</fullName>
    </recommendedName>
</protein>
<sequence length="464" mass="53388">MNKLPQEIINRIASLIPKRLSDELIRPGLASLSKSWQAAIEAYVFRDLRIKNTELSEFLAVFSDTRRPLSRLLDELATWPAYLNVDFFVNIYSPTDVPYRGPIQFSFEIFMEGSTDILGDRYRYSYIRLTDTDQPQVPCIRSFTDEESCRALDPVSSVSLVARFPALSKLRWYFPDPWPFVPLQKKIRHELAASLEKFKISPDTEELEFITESHNFPHRLLLPDLRDSNQKDHLGIALSDLISRSKLRKFTYRGLIDPSFFWPTASDELPPAWESITEMAVHFDYASPSGQWYFKGSPGDPSVIPETDELLQDDVPKLPPGHGTLTETHTAVDFMQLVGLETENPDVEDMVQPFRKVPDDDVIVPLLEAFARRLAHMPLLRTARLSTRSEQLSNDWFVSYDMPGESQGLEKYTDKPDMDLSRARVFFHFPGWVPDEHLVKLYQNIGEKEYGEKAVVNFLPLLPQ</sequence>
<organism evidence="1 2">
    <name type="scientific">Daldinia eschscholtzii</name>
    <dbReference type="NCBI Taxonomy" id="292717"/>
    <lineage>
        <taxon>Eukaryota</taxon>
        <taxon>Fungi</taxon>
        <taxon>Dikarya</taxon>
        <taxon>Ascomycota</taxon>
        <taxon>Pezizomycotina</taxon>
        <taxon>Sordariomycetes</taxon>
        <taxon>Xylariomycetidae</taxon>
        <taxon>Xylariales</taxon>
        <taxon>Hypoxylaceae</taxon>
        <taxon>Daldinia</taxon>
    </lineage>
</organism>
<evidence type="ECO:0000313" key="1">
    <source>
        <dbReference type="EMBL" id="KAK6952449.1"/>
    </source>
</evidence>
<dbReference type="Proteomes" id="UP001369815">
    <property type="component" value="Unassembled WGS sequence"/>
</dbReference>
<accession>A0AAX6MIJ9</accession>
<dbReference type="AlphaFoldDB" id="A0AAX6MIJ9"/>